<comment type="subcellular location">
    <subcellularLocation>
        <location evidence="1">Nucleus</location>
    </subcellularLocation>
</comment>
<comment type="similarity">
    <text evidence="2">Belongs to the activator 1 small subunits family.</text>
</comment>
<protein>
    <recommendedName>
        <fullName evidence="7">AAA+ ATPase domain-containing protein</fullName>
    </recommendedName>
</protein>
<dbReference type="Proteomes" id="UP001211065">
    <property type="component" value="Unassembled WGS sequence"/>
</dbReference>
<accession>A0AAD5TYE8</accession>
<dbReference type="Gene3D" id="1.20.272.10">
    <property type="match status" value="1"/>
</dbReference>
<dbReference type="InterPro" id="IPR008921">
    <property type="entry name" value="DNA_pol3_clamp-load_cplx_C"/>
</dbReference>
<dbReference type="GO" id="GO:0003677">
    <property type="term" value="F:DNA binding"/>
    <property type="evidence" value="ECO:0007669"/>
    <property type="project" value="InterPro"/>
</dbReference>
<dbReference type="Pfam" id="PF00004">
    <property type="entry name" value="AAA"/>
    <property type="match status" value="1"/>
</dbReference>
<organism evidence="8 9">
    <name type="scientific">Clydaea vesicula</name>
    <dbReference type="NCBI Taxonomy" id="447962"/>
    <lineage>
        <taxon>Eukaryota</taxon>
        <taxon>Fungi</taxon>
        <taxon>Fungi incertae sedis</taxon>
        <taxon>Chytridiomycota</taxon>
        <taxon>Chytridiomycota incertae sedis</taxon>
        <taxon>Chytridiomycetes</taxon>
        <taxon>Lobulomycetales</taxon>
        <taxon>Lobulomycetaceae</taxon>
        <taxon>Clydaea</taxon>
    </lineage>
</organism>
<dbReference type="InterPro" id="IPR013748">
    <property type="entry name" value="Rep_factorC_C"/>
</dbReference>
<reference evidence="8" key="1">
    <citation type="submission" date="2020-05" db="EMBL/GenBank/DDBJ databases">
        <title>Phylogenomic resolution of chytrid fungi.</title>
        <authorList>
            <person name="Stajich J.E."/>
            <person name="Amses K."/>
            <person name="Simmons R."/>
            <person name="Seto K."/>
            <person name="Myers J."/>
            <person name="Bonds A."/>
            <person name="Quandt C.A."/>
            <person name="Barry K."/>
            <person name="Liu P."/>
            <person name="Grigoriev I."/>
            <person name="Longcore J.E."/>
            <person name="James T.Y."/>
        </authorList>
    </citation>
    <scope>NUCLEOTIDE SEQUENCE</scope>
    <source>
        <strain evidence="8">JEL0476</strain>
    </source>
</reference>
<evidence type="ECO:0000256" key="3">
    <source>
        <dbReference type="ARBA" id="ARBA00022705"/>
    </source>
</evidence>
<dbReference type="GO" id="GO:0005634">
    <property type="term" value="C:nucleus"/>
    <property type="evidence" value="ECO:0007669"/>
    <property type="project" value="UniProtKB-SubCell"/>
</dbReference>
<evidence type="ECO:0000313" key="9">
    <source>
        <dbReference type="Proteomes" id="UP001211065"/>
    </source>
</evidence>
<dbReference type="CDD" id="cd00009">
    <property type="entry name" value="AAA"/>
    <property type="match status" value="1"/>
</dbReference>
<dbReference type="Gene3D" id="3.40.50.300">
    <property type="entry name" value="P-loop containing nucleotide triphosphate hydrolases"/>
    <property type="match status" value="1"/>
</dbReference>
<dbReference type="SUPFAM" id="SSF48019">
    <property type="entry name" value="post-AAA+ oligomerization domain-like"/>
    <property type="match status" value="1"/>
</dbReference>
<dbReference type="AlphaFoldDB" id="A0AAD5TYE8"/>
<dbReference type="GO" id="GO:0005663">
    <property type="term" value="C:DNA replication factor C complex"/>
    <property type="evidence" value="ECO:0007669"/>
    <property type="project" value="TreeGrafter"/>
</dbReference>
<sequence>MTKNLDGSMHELKESDDLMELDHDDETISNLMRLKNKGKETLRVGMASDNLPWVEKYRPKGLDELISHNNIIETITRFIDENRLPHLLLYGPPGTGKTSTILACARKIYGSNFKSMILEVLLFLNSTSYTNTIFCQLNASDDRGLDVVRDQIKTFASSKTMFQDVGFKMIILDESDNMTQAAQNALRRVIEKYTKNVRFCLICNYVNKIIPAIQSRCTKFRFAPLKEDQIQIRLNTIILDEKVNVDNSGKEALLRLSKGDMRRALNILQSTCAAFDEVTALNVYKCVGCPLPEDIESIVNWLMESDYNSAYFSILKLKTIKGLALADIITEIFEQLTTIELPENVRCYIYDKLADI</sequence>
<keyword evidence="3" id="KW-0235">DNA replication</keyword>
<dbReference type="InterPro" id="IPR047854">
    <property type="entry name" value="RFC_lid"/>
</dbReference>
<feature type="domain" description="AAA+ ATPase" evidence="7">
    <location>
        <begin position="83"/>
        <end position="228"/>
    </location>
</feature>
<dbReference type="Gene3D" id="1.10.8.60">
    <property type="match status" value="1"/>
</dbReference>
<dbReference type="NCBIfam" id="NF001679">
    <property type="entry name" value="PRK00440.1"/>
    <property type="match status" value="1"/>
</dbReference>
<dbReference type="InterPro" id="IPR027417">
    <property type="entry name" value="P-loop_NTPase"/>
</dbReference>
<gene>
    <name evidence="8" type="ORF">HK099_007932</name>
</gene>
<evidence type="ECO:0000256" key="6">
    <source>
        <dbReference type="ARBA" id="ARBA00023242"/>
    </source>
</evidence>
<dbReference type="InterPro" id="IPR003593">
    <property type="entry name" value="AAA+_ATPase"/>
</dbReference>
<dbReference type="GO" id="GO:0003689">
    <property type="term" value="F:DNA clamp loader activity"/>
    <property type="evidence" value="ECO:0007669"/>
    <property type="project" value="TreeGrafter"/>
</dbReference>
<comment type="caution">
    <text evidence="8">The sequence shown here is derived from an EMBL/GenBank/DDBJ whole genome shotgun (WGS) entry which is preliminary data.</text>
</comment>
<evidence type="ECO:0000313" key="8">
    <source>
        <dbReference type="EMBL" id="KAJ3211708.1"/>
    </source>
</evidence>
<dbReference type="GO" id="GO:0031391">
    <property type="term" value="C:Elg1 RFC-like complex"/>
    <property type="evidence" value="ECO:0007669"/>
    <property type="project" value="UniProtKB-ARBA"/>
</dbReference>
<dbReference type="GO" id="GO:0006281">
    <property type="term" value="P:DNA repair"/>
    <property type="evidence" value="ECO:0007669"/>
    <property type="project" value="TreeGrafter"/>
</dbReference>
<dbReference type="PANTHER" id="PTHR11669">
    <property type="entry name" value="REPLICATION FACTOR C / DNA POLYMERASE III GAMMA-TAU SUBUNIT"/>
    <property type="match status" value="1"/>
</dbReference>
<dbReference type="EMBL" id="JADGJW010000817">
    <property type="protein sequence ID" value="KAJ3211708.1"/>
    <property type="molecule type" value="Genomic_DNA"/>
</dbReference>
<dbReference type="FunFam" id="1.10.8.60:FF:000028">
    <property type="entry name" value="Replication factor C subunit 5"/>
    <property type="match status" value="1"/>
</dbReference>
<evidence type="ECO:0000259" key="7">
    <source>
        <dbReference type="SMART" id="SM00382"/>
    </source>
</evidence>
<dbReference type="InterPro" id="IPR003959">
    <property type="entry name" value="ATPase_AAA_core"/>
</dbReference>
<dbReference type="FunFam" id="3.40.50.300:FF:000952">
    <property type="entry name" value="Replication factor C subunit 2"/>
    <property type="match status" value="1"/>
</dbReference>
<keyword evidence="6" id="KW-0539">Nucleus</keyword>
<keyword evidence="5" id="KW-0067">ATP-binding</keyword>
<evidence type="ECO:0000256" key="4">
    <source>
        <dbReference type="ARBA" id="ARBA00022741"/>
    </source>
</evidence>
<evidence type="ECO:0000256" key="2">
    <source>
        <dbReference type="ARBA" id="ARBA00005378"/>
    </source>
</evidence>
<dbReference type="SUPFAM" id="SSF52540">
    <property type="entry name" value="P-loop containing nucleoside triphosphate hydrolases"/>
    <property type="match status" value="1"/>
</dbReference>
<dbReference type="CDD" id="cd18140">
    <property type="entry name" value="HLD_clamp_RFC"/>
    <property type="match status" value="1"/>
</dbReference>
<keyword evidence="9" id="KW-1185">Reference proteome</keyword>
<dbReference type="GO" id="GO:0006271">
    <property type="term" value="P:DNA strand elongation involved in DNA replication"/>
    <property type="evidence" value="ECO:0007669"/>
    <property type="project" value="UniProtKB-ARBA"/>
</dbReference>
<dbReference type="InterPro" id="IPR050238">
    <property type="entry name" value="DNA_Rep/Repair_Clamp_Loader"/>
</dbReference>
<evidence type="ECO:0000256" key="1">
    <source>
        <dbReference type="ARBA" id="ARBA00004123"/>
    </source>
</evidence>
<evidence type="ECO:0000256" key="5">
    <source>
        <dbReference type="ARBA" id="ARBA00022840"/>
    </source>
</evidence>
<dbReference type="PANTHER" id="PTHR11669:SF9">
    <property type="entry name" value="REPLICATION FACTOR C SUBUNIT 5"/>
    <property type="match status" value="1"/>
</dbReference>
<dbReference type="Pfam" id="PF08542">
    <property type="entry name" value="Rep_fac_C"/>
    <property type="match status" value="1"/>
</dbReference>
<name>A0AAD5TYE8_9FUNG</name>
<dbReference type="SMART" id="SM00382">
    <property type="entry name" value="AAA"/>
    <property type="match status" value="1"/>
</dbReference>
<keyword evidence="4" id="KW-0547">Nucleotide-binding</keyword>
<feature type="non-terminal residue" evidence="8">
    <location>
        <position position="1"/>
    </location>
</feature>
<dbReference type="GO" id="GO:0005524">
    <property type="term" value="F:ATP binding"/>
    <property type="evidence" value="ECO:0007669"/>
    <property type="project" value="UniProtKB-KW"/>
</dbReference>
<proteinExistence type="inferred from homology"/>